<keyword evidence="10" id="KW-1185">Reference proteome</keyword>
<keyword evidence="7 8" id="KW-0472">Membrane</keyword>
<comment type="similarity">
    <text evidence="2">Belongs to the alanine or glycine:cation symporter (AGCS) (TC 2.A.25) family.</text>
</comment>
<protein>
    <recommendedName>
        <fullName evidence="11">Sodium:alanine symporter family protein</fullName>
    </recommendedName>
</protein>
<dbReference type="PANTHER" id="PTHR30330">
    <property type="entry name" value="AGSS FAMILY TRANSPORTER, SODIUM-ALANINE"/>
    <property type="match status" value="1"/>
</dbReference>
<dbReference type="EMBL" id="SMFL01000002">
    <property type="protein sequence ID" value="TDE17782.1"/>
    <property type="molecule type" value="Genomic_DNA"/>
</dbReference>
<reference evidence="9 10" key="1">
    <citation type="submission" date="2019-03" db="EMBL/GenBank/DDBJ databases">
        <title>Dyadobacter AR-3-6 sp. nov., isolated from arctic soil.</title>
        <authorList>
            <person name="Chaudhary D.K."/>
        </authorList>
    </citation>
    <scope>NUCLEOTIDE SEQUENCE [LARGE SCALE GENOMIC DNA]</scope>
    <source>
        <strain evidence="9 10">AR-3-6</strain>
    </source>
</reference>
<dbReference type="Pfam" id="PF01235">
    <property type="entry name" value="Na_Ala_symp"/>
    <property type="match status" value="1"/>
</dbReference>
<accession>A0A4R5DTI3</accession>
<sequence>MAATFYGSIKTAALAWTIGDIGVGIMAWLNIIAILLLRKPVLAALKDYSDQKKQSKNPVFKANELGYTNKEGRNKSIVF</sequence>
<evidence type="ECO:0000313" key="10">
    <source>
        <dbReference type="Proteomes" id="UP000294850"/>
    </source>
</evidence>
<evidence type="ECO:0000256" key="6">
    <source>
        <dbReference type="ARBA" id="ARBA00022989"/>
    </source>
</evidence>
<keyword evidence="4" id="KW-1003">Cell membrane</keyword>
<proteinExistence type="inferred from homology"/>
<dbReference type="Proteomes" id="UP000294850">
    <property type="component" value="Unassembled WGS sequence"/>
</dbReference>
<evidence type="ECO:0000256" key="4">
    <source>
        <dbReference type="ARBA" id="ARBA00022475"/>
    </source>
</evidence>
<evidence type="ECO:0000313" key="9">
    <source>
        <dbReference type="EMBL" id="TDE17782.1"/>
    </source>
</evidence>
<dbReference type="GO" id="GO:0005886">
    <property type="term" value="C:plasma membrane"/>
    <property type="evidence" value="ECO:0007669"/>
    <property type="project" value="UniProtKB-SubCell"/>
</dbReference>
<keyword evidence="6 8" id="KW-1133">Transmembrane helix</keyword>
<feature type="transmembrane region" description="Helical" evidence="8">
    <location>
        <begin position="12"/>
        <end position="37"/>
    </location>
</feature>
<dbReference type="InterPro" id="IPR001463">
    <property type="entry name" value="Na/Ala_symport"/>
</dbReference>
<evidence type="ECO:0000256" key="8">
    <source>
        <dbReference type="SAM" id="Phobius"/>
    </source>
</evidence>
<name>A0A4R5DTI3_9BACT</name>
<evidence type="ECO:0000256" key="5">
    <source>
        <dbReference type="ARBA" id="ARBA00022692"/>
    </source>
</evidence>
<organism evidence="9 10">
    <name type="scientific">Dyadobacter psychrotolerans</name>
    <dbReference type="NCBI Taxonomy" id="2541721"/>
    <lineage>
        <taxon>Bacteria</taxon>
        <taxon>Pseudomonadati</taxon>
        <taxon>Bacteroidota</taxon>
        <taxon>Cytophagia</taxon>
        <taxon>Cytophagales</taxon>
        <taxon>Spirosomataceae</taxon>
        <taxon>Dyadobacter</taxon>
    </lineage>
</organism>
<evidence type="ECO:0008006" key="11">
    <source>
        <dbReference type="Google" id="ProtNLM"/>
    </source>
</evidence>
<keyword evidence="3" id="KW-0813">Transport</keyword>
<dbReference type="OrthoDB" id="9804874at2"/>
<dbReference type="AlphaFoldDB" id="A0A4R5DTI3"/>
<dbReference type="PANTHER" id="PTHR30330:SF7">
    <property type="entry name" value="SODIUM_PROTON-DEPENDENT ALANINE CARRIER PROTEIN YRBD-RELATED"/>
    <property type="match status" value="1"/>
</dbReference>
<evidence type="ECO:0000256" key="7">
    <source>
        <dbReference type="ARBA" id="ARBA00023136"/>
    </source>
</evidence>
<evidence type="ECO:0000256" key="2">
    <source>
        <dbReference type="ARBA" id="ARBA00009261"/>
    </source>
</evidence>
<gene>
    <name evidence="9" type="ORF">E0F88_05090</name>
</gene>
<dbReference type="GO" id="GO:0005283">
    <property type="term" value="F:amino acid:sodium symporter activity"/>
    <property type="evidence" value="ECO:0007669"/>
    <property type="project" value="InterPro"/>
</dbReference>
<comment type="subcellular location">
    <subcellularLocation>
        <location evidence="1">Cell membrane</location>
        <topology evidence="1">Multi-pass membrane protein</topology>
    </subcellularLocation>
</comment>
<keyword evidence="5 8" id="KW-0812">Transmembrane</keyword>
<evidence type="ECO:0000256" key="1">
    <source>
        <dbReference type="ARBA" id="ARBA00004651"/>
    </source>
</evidence>
<evidence type="ECO:0000256" key="3">
    <source>
        <dbReference type="ARBA" id="ARBA00022448"/>
    </source>
</evidence>
<comment type="caution">
    <text evidence="9">The sequence shown here is derived from an EMBL/GenBank/DDBJ whole genome shotgun (WGS) entry which is preliminary data.</text>
</comment>